<proteinExistence type="inferred from homology"/>
<evidence type="ECO:0000259" key="2">
    <source>
        <dbReference type="Pfam" id="PF01370"/>
    </source>
</evidence>
<sequence length="315" mass="35756">MKNIIVTGGAGFIGSHVVDKIVDSGLYKVIVIDNLLGSNFSPPFFKNEKVIYEYGDVSNYMQMKVVFEKYSPYYVIHLAANGNVPLSDVYPSVDFNSNALGSFNILNLSKDYNVKKVVYASTAAVYGEPIYTPIDEKHVLGPISNYGVSKLYGEQLARAYSKTYDLPFTAFRIFNTYGPRQPRYVLFDLIKKLKNDKENLEVLGTGAQIRDYAYVSDTAEVFFKALDNEKSNNNVYNIAGGNPISIKELVELICNVYEISPRINYTGKSWRGDINNLTANIERLKEDFDFNPQVNIHKGVRKTIEWFIENRNFIE</sequence>
<dbReference type="Proteomes" id="UP000076715">
    <property type="component" value="Unassembled WGS sequence"/>
</dbReference>
<name>A0A163BIJ2_9FLAO</name>
<dbReference type="Pfam" id="PF01370">
    <property type="entry name" value="Epimerase"/>
    <property type="match status" value="1"/>
</dbReference>
<evidence type="ECO:0000313" key="4">
    <source>
        <dbReference type="Proteomes" id="UP000076715"/>
    </source>
</evidence>
<evidence type="ECO:0000256" key="1">
    <source>
        <dbReference type="ARBA" id="ARBA00007637"/>
    </source>
</evidence>
<dbReference type="SUPFAM" id="SSF51735">
    <property type="entry name" value="NAD(P)-binding Rossmann-fold domains"/>
    <property type="match status" value="1"/>
</dbReference>
<evidence type="ECO:0000313" key="3">
    <source>
        <dbReference type="EMBL" id="KZS41437.1"/>
    </source>
</evidence>
<keyword evidence="4" id="KW-1185">Reference proteome</keyword>
<dbReference type="PANTHER" id="PTHR43000">
    <property type="entry name" value="DTDP-D-GLUCOSE 4,6-DEHYDRATASE-RELATED"/>
    <property type="match status" value="1"/>
</dbReference>
<feature type="domain" description="NAD-dependent epimerase/dehydratase" evidence="2">
    <location>
        <begin position="4"/>
        <end position="239"/>
    </location>
</feature>
<reference evidence="3 4" key="1">
    <citation type="submission" date="2016-01" db="EMBL/GenBank/DDBJ databases">
        <title>The draft genome sequence of Aquimarina sp. RZW4-3-2.</title>
        <authorList>
            <person name="Wang Y."/>
        </authorList>
    </citation>
    <scope>NUCLEOTIDE SEQUENCE [LARGE SCALE GENOMIC DNA]</scope>
    <source>
        <strain evidence="3 4">RZW4-3-2</strain>
    </source>
</reference>
<comment type="caution">
    <text evidence="3">The sequence shown here is derived from an EMBL/GenBank/DDBJ whole genome shotgun (WGS) entry which is preliminary data.</text>
</comment>
<dbReference type="EMBL" id="LQRT01000005">
    <property type="protein sequence ID" value="KZS41437.1"/>
    <property type="molecule type" value="Genomic_DNA"/>
</dbReference>
<dbReference type="InterPro" id="IPR036291">
    <property type="entry name" value="NAD(P)-bd_dom_sf"/>
</dbReference>
<accession>A0A163BIJ2</accession>
<dbReference type="AlphaFoldDB" id="A0A163BIJ2"/>
<dbReference type="Gene3D" id="3.40.50.720">
    <property type="entry name" value="NAD(P)-binding Rossmann-like Domain"/>
    <property type="match status" value="1"/>
</dbReference>
<dbReference type="PRINTS" id="PR01713">
    <property type="entry name" value="NUCEPIMERASE"/>
</dbReference>
<gene>
    <name evidence="3" type="ORF">AWE51_22300</name>
</gene>
<comment type="similarity">
    <text evidence="1">Belongs to the NAD(P)-dependent epimerase/dehydratase family.</text>
</comment>
<protein>
    <recommendedName>
        <fullName evidence="2">NAD-dependent epimerase/dehydratase domain-containing protein</fullName>
    </recommendedName>
</protein>
<dbReference type="InterPro" id="IPR001509">
    <property type="entry name" value="Epimerase_deHydtase"/>
</dbReference>
<dbReference type="OrthoDB" id="8967463at2"/>
<dbReference type="RefSeq" id="WP_066312317.1">
    <property type="nucleotide sequence ID" value="NZ_LQRT01000005.1"/>
</dbReference>
<dbReference type="STRING" id="1642818.AWE51_22300"/>
<organism evidence="3 4">
    <name type="scientific">Aquimarina aggregata</name>
    <dbReference type="NCBI Taxonomy" id="1642818"/>
    <lineage>
        <taxon>Bacteria</taxon>
        <taxon>Pseudomonadati</taxon>
        <taxon>Bacteroidota</taxon>
        <taxon>Flavobacteriia</taxon>
        <taxon>Flavobacteriales</taxon>
        <taxon>Flavobacteriaceae</taxon>
        <taxon>Aquimarina</taxon>
    </lineage>
</organism>